<dbReference type="EMBL" id="BKAU01000002">
    <property type="protein sequence ID" value="GEP96602.1"/>
    <property type="molecule type" value="Genomic_DNA"/>
</dbReference>
<name>A0A512RLQ1_9BACT</name>
<gene>
    <name evidence="1" type="ORF">CCY01nite_28620</name>
</gene>
<protein>
    <submittedName>
        <fullName evidence="1">Uncharacterized protein</fullName>
    </submittedName>
</protein>
<keyword evidence="2" id="KW-1185">Reference proteome</keyword>
<evidence type="ECO:0000313" key="2">
    <source>
        <dbReference type="Proteomes" id="UP000321436"/>
    </source>
</evidence>
<dbReference type="AlphaFoldDB" id="A0A512RLQ1"/>
<accession>A0A512RLQ1</accession>
<evidence type="ECO:0000313" key="1">
    <source>
        <dbReference type="EMBL" id="GEP96602.1"/>
    </source>
</evidence>
<comment type="caution">
    <text evidence="1">The sequence shown here is derived from an EMBL/GenBank/DDBJ whole genome shotgun (WGS) entry which is preliminary data.</text>
</comment>
<reference evidence="1 2" key="1">
    <citation type="submission" date="2019-07" db="EMBL/GenBank/DDBJ databases">
        <title>Whole genome shotgun sequence of Chitinophaga cymbidii NBRC 109752.</title>
        <authorList>
            <person name="Hosoyama A."/>
            <person name="Uohara A."/>
            <person name="Ohji S."/>
            <person name="Ichikawa N."/>
        </authorList>
    </citation>
    <scope>NUCLEOTIDE SEQUENCE [LARGE SCALE GENOMIC DNA]</scope>
    <source>
        <strain evidence="1 2">NBRC 109752</strain>
    </source>
</reference>
<sequence length="56" mass="6136">MEILVELMDNIMIADNAVVRVDLPGMAGPVEKRMLLYNVQDNVLVLNLPGMAGLLL</sequence>
<proteinExistence type="predicted"/>
<dbReference type="Proteomes" id="UP000321436">
    <property type="component" value="Unassembled WGS sequence"/>
</dbReference>
<organism evidence="1 2">
    <name type="scientific">Chitinophaga cymbidii</name>
    <dbReference type="NCBI Taxonomy" id="1096750"/>
    <lineage>
        <taxon>Bacteria</taxon>
        <taxon>Pseudomonadati</taxon>
        <taxon>Bacteroidota</taxon>
        <taxon>Chitinophagia</taxon>
        <taxon>Chitinophagales</taxon>
        <taxon>Chitinophagaceae</taxon>
        <taxon>Chitinophaga</taxon>
    </lineage>
</organism>